<feature type="compositionally biased region" description="Pro residues" evidence="2">
    <location>
        <begin position="1"/>
        <end position="14"/>
    </location>
</feature>
<dbReference type="HOGENOM" id="CLU_1502777_0_0_6"/>
<evidence type="ECO:0008006" key="5">
    <source>
        <dbReference type="Google" id="ProtNLM"/>
    </source>
</evidence>
<dbReference type="Pfam" id="PF04519">
    <property type="entry name" value="Bactofilin"/>
    <property type="match status" value="1"/>
</dbReference>
<gene>
    <name evidence="3" type="ordered locus">TERTU_2774</name>
</gene>
<dbReference type="Proteomes" id="UP000009080">
    <property type="component" value="Chromosome"/>
</dbReference>
<dbReference type="STRING" id="377629.TERTU_2774"/>
<reference evidence="3 4" key="1">
    <citation type="journal article" date="2009" name="PLoS ONE">
        <title>The complete genome of Teredinibacter turnerae T7901: an intracellular endosymbiont of marine wood-boring bivalves (shipworms).</title>
        <authorList>
            <person name="Yang J.C."/>
            <person name="Madupu R."/>
            <person name="Durkin A.S."/>
            <person name="Ekborg N.A."/>
            <person name="Pedamallu C.S."/>
            <person name="Hostetler J.B."/>
            <person name="Radune D."/>
            <person name="Toms B.S."/>
            <person name="Henrissat B."/>
            <person name="Coutinho P.M."/>
            <person name="Schwarz S."/>
            <person name="Field L."/>
            <person name="Trindade-Silva A.E."/>
            <person name="Soares C.A.G."/>
            <person name="Elshahawi S."/>
            <person name="Hanora A."/>
            <person name="Schmidt E.W."/>
            <person name="Haygood M.G."/>
            <person name="Posfai J."/>
            <person name="Benner J."/>
            <person name="Madinger C."/>
            <person name="Nove J."/>
            <person name="Anton B."/>
            <person name="Chaudhary K."/>
            <person name="Foster J."/>
            <person name="Holman A."/>
            <person name="Kumar S."/>
            <person name="Lessard P.A."/>
            <person name="Luyten Y.A."/>
            <person name="Slatko B."/>
            <person name="Wood N."/>
            <person name="Wu B."/>
            <person name="Teplitski M."/>
            <person name="Mougous J.D."/>
            <person name="Ward N."/>
            <person name="Eisen J.A."/>
            <person name="Badger J.H."/>
            <person name="Distel D.L."/>
        </authorList>
    </citation>
    <scope>NUCLEOTIDE SEQUENCE [LARGE SCALE GENOMIC DNA]</scope>
    <source>
        <strain evidence="4">ATCC 39867 / T7901</strain>
    </source>
</reference>
<dbReference type="PANTHER" id="PTHR35024">
    <property type="entry name" value="HYPOTHETICAL CYTOSOLIC PROTEIN"/>
    <property type="match status" value="1"/>
</dbReference>
<sequence>MTASPLSPPSPNMPTPSSDPHSHSRPPLGSNDAPRAVIGSKIRFKGELVGEEDLLIQGQVDGTIDLKNHSLIIGAEGTVRANVLAKTVTIEGTVEGDLFGQERISILKSSDVRGNVVAERVILEDGAKFRGSIDMDVDQHKDKLQGITSISLSNSSSRQTPPADPAPAPAEKPKPSDPA</sequence>
<feature type="region of interest" description="Disordered" evidence="2">
    <location>
        <begin position="144"/>
        <end position="179"/>
    </location>
</feature>
<evidence type="ECO:0000256" key="2">
    <source>
        <dbReference type="SAM" id="MobiDB-lite"/>
    </source>
</evidence>
<dbReference type="AlphaFoldDB" id="C5BMM1"/>
<name>C5BMM1_TERTT</name>
<keyword evidence="4" id="KW-1185">Reference proteome</keyword>
<organism evidence="3 4">
    <name type="scientific">Teredinibacter turnerae (strain ATCC 39867 / T7901)</name>
    <dbReference type="NCBI Taxonomy" id="377629"/>
    <lineage>
        <taxon>Bacteria</taxon>
        <taxon>Pseudomonadati</taxon>
        <taxon>Pseudomonadota</taxon>
        <taxon>Gammaproteobacteria</taxon>
        <taxon>Cellvibrionales</taxon>
        <taxon>Cellvibrionaceae</taxon>
        <taxon>Teredinibacter</taxon>
    </lineage>
</organism>
<evidence type="ECO:0000256" key="1">
    <source>
        <dbReference type="ARBA" id="ARBA00044755"/>
    </source>
</evidence>
<feature type="region of interest" description="Disordered" evidence="2">
    <location>
        <begin position="1"/>
        <end position="35"/>
    </location>
</feature>
<evidence type="ECO:0000313" key="3">
    <source>
        <dbReference type="EMBL" id="ACR14779.1"/>
    </source>
</evidence>
<dbReference type="InterPro" id="IPR007607">
    <property type="entry name" value="BacA/B"/>
</dbReference>
<protein>
    <recommendedName>
        <fullName evidence="5">Polymer-forming cytoskeletal protein</fullName>
    </recommendedName>
</protein>
<comment type="similarity">
    <text evidence="1">Belongs to the bactofilin family.</text>
</comment>
<dbReference type="PANTHER" id="PTHR35024:SF4">
    <property type="entry name" value="POLYMER-FORMING CYTOSKELETAL PROTEIN"/>
    <property type="match status" value="1"/>
</dbReference>
<dbReference type="EMBL" id="CP001614">
    <property type="protein sequence ID" value="ACR14779.1"/>
    <property type="molecule type" value="Genomic_DNA"/>
</dbReference>
<dbReference type="KEGG" id="ttu:TERTU_2774"/>
<dbReference type="eggNOG" id="COG1664">
    <property type="taxonomic scope" value="Bacteria"/>
</dbReference>
<evidence type="ECO:0000313" key="4">
    <source>
        <dbReference type="Proteomes" id="UP000009080"/>
    </source>
</evidence>
<accession>C5BMM1</accession>
<proteinExistence type="inferred from homology"/>